<protein>
    <submittedName>
        <fullName evidence="1">Uncharacterized protein</fullName>
    </submittedName>
</protein>
<proteinExistence type="predicted"/>
<comment type="caution">
    <text evidence="1">The sequence shown here is derived from an EMBL/GenBank/DDBJ whole genome shotgun (WGS) entry which is preliminary data.</text>
</comment>
<accession>A0ABQ3WHF0</accession>
<gene>
    <name evidence="1" type="ORF">Aca07nite_29340</name>
</gene>
<dbReference type="EMBL" id="BOMF01000057">
    <property type="protein sequence ID" value="GID45659.1"/>
    <property type="molecule type" value="Genomic_DNA"/>
</dbReference>
<name>A0ABQ3WHF0_9ACTN</name>
<sequence length="84" mass="9137">MDAAADMPAAPIPVARVAPSAVIVRAVRPREANIAGSTGARWRRRFSCRCRPVRPDDECCPTRMTPPTAVTFAVTYLSDGVRRP</sequence>
<reference evidence="1" key="1">
    <citation type="submission" date="2021-01" db="EMBL/GenBank/DDBJ databases">
        <title>Whole genome shotgun sequence of Actinoplanes capillaceus NBRC 16408.</title>
        <authorList>
            <person name="Komaki H."/>
            <person name="Tamura T."/>
        </authorList>
    </citation>
    <scope>NUCLEOTIDE SEQUENCE [LARGE SCALE GENOMIC DNA]</scope>
    <source>
        <strain evidence="1">NBRC 16408</strain>
    </source>
</reference>
<organism evidence="1">
    <name type="scientific">Actinoplanes campanulatus</name>
    <dbReference type="NCBI Taxonomy" id="113559"/>
    <lineage>
        <taxon>Bacteria</taxon>
        <taxon>Bacillati</taxon>
        <taxon>Actinomycetota</taxon>
        <taxon>Actinomycetes</taxon>
        <taxon>Micromonosporales</taxon>
        <taxon>Micromonosporaceae</taxon>
        <taxon>Actinoplanes</taxon>
    </lineage>
</organism>
<evidence type="ECO:0000313" key="1">
    <source>
        <dbReference type="EMBL" id="GID45659.1"/>
    </source>
</evidence>